<dbReference type="Proteomes" id="UP000267821">
    <property type="component" value="Unassembled WGS sequence"/>
</dbReference>
<gene>
    <name evidence="4" type="ORF">L211DRAFT_619957</name>
</gene>
<evidence type="ECO:0000259" key="3">
    <source>
        <dbReference type="PROSITE" id="PS50158"/>
    </source>
</evidence>
<dbReference type="GO" id="GO:0008270">
    <property type="term" value="F:zinc ion binding"/>
    <property type="evidence" value="ECO:0007669"/>
    <property type="project" value="UniProtKB-KW"/>
</dbReference>
<dbReference type="InParanoid" id="A0A3N4LA97"/>
<feature type="compositionally biased region" description="Pro residues" evidence="2">
    <location>
        <begin position="126"/>
        <end position="141"/>
    </location>
</feature>
<feature type="region of interest" description="Disordered" evidence="2">
    <location>
        <begin position="1"/>
        <end position="292"/>
    </location>
</feature>
<feature type="compositionally biased region" description="Pro residues" evidence="2">
    <location>
        <begin position="186"/>
        <end position="195"/>
    </location>
</feature>
<feature type="compositionally biased region" description="Basic and acidic residues" evidence="2">
    <location>
        <begin position="411"/>
        <end position="451"/>
    </location>
</feature>
<evidence type="ECO:0000256" key="2">
    <source>
        <dbReference type="SAM" id="MobiDB-lite"/>
    </source>
</evidence>
<feature type="domain" description="CCHC-type" evidence="3">
    <location>
        <begin position="45"/>
        <end position="60"/>
    </location>
</feature>
<dbReference type="OrthoDB" id="5431222at2759"/>
<sequence>MNPLTPGPPPPIPGHHQNYHQNYYQPPPPAAPPVHHGQPNATQPCFNCGATTHWAQQCPEPRRHMPAGTGQQKSRIRGSKSGPGPIITRYPPPQPQFYPSHPYPTTPLAQNQGGPHYQQPYGQPYGAPPPTPPPPAPPHPMPSQQGPGQHYGVPPPPPSAYSPYPGPLNTQYPHAPPYPSAGYTSGPPPPPPVPPPHHHQQVPFYPPPSQNGPPQAFRTPISPAGPYQFYNQPPTLSQPFPMPPQRKGNNQGRQKQYSASLSQPPSLQRHSVSEQSSASTKGIGPIIWRPAHRVETPLATTLQETEEAEERGLTGFENPNGTISKYWNPGAKRTRAHPRLHELMNSNDPALQSIRGGCRVIERDFLEAEDNQDADVAMELENSDDGKPDVLDKLSGVLSRESPEPGSDFRLPADGEYTRRKSLKYEECRRSQDEGRRGSRDGDWRTSRDEGAQSPRRGRSKSPSNEGSTFSSYRSRTPSGGASVRKNRTQHPLPAKPDSTMDTSMKSPGNSTLSCTDYSPIKIKEEPCSRSRSASPTRKDSEDGNRRHRDYDVKRESAEKGKAAKDSKRRRTSGANGSNGVPAVFGRRW</sequence>
<dbReference type="SMART" id="SM00343">
    <property type="entry name" value="ZnF_C2HC"/>
    <property type="match status" value="1"/>
</dbReference>
<feature type="compositionally biased region" description="Pro residues" evidence="2">
    <location>
        <begin position="1"/>
        <end position="13"/>
    </location>
</feature>
<name>A0A3N4LA97_9PEZI</name>
<keyword evidence="5" id="KW-1185">Reference proteome</keyword>
<feature type="compositionally biased region" description="Low complexity" evidence="2">
    <location>
        <begin position="142"/>
        <end position="152"/>
    </location>
</feature>
<feature type="compositionally biased region" description="Basic and acidic residues" evidence="2">
    <location>
        <begin position="537"/>
        <end position="566"/>
    </location>
</feature>
<feature type="compositionally biased region" description="Polar residues" evidence="2">
    <location>
        <begin position="229"/>
        <end position="238"/>
    </location>
</feature>
<feature type="compositionally biased region" description="Polar residues" evidence="2">
    <location>
        <begin position="40"/>
        <end position="55"/>
    </location>
</feature>
<dbReference type="Gene3D" id="4.10.60.10">
    <property type="entry name" value="Zinc finger, CCHC-type"/>
    <property type="match status" value="1"/>
</dbReference>
<keyword evidence="1" id="KW-0862">Zinc</keyword>
<dbReference type="AlphaFoldDB" id="A0A3N4LA97"/>
<evidence type="ECO:0000313" key="5">
    <source>
        <dbReference type="Proteomes" id="UP000267821"/>
    </source>
</evidence>
<feature type="region of interest" description="Disordered" evidence="2">
    <location>
        <begin position="369"/>
        <end position="589"/>
    </location>
</feature>
<proteinExistence type="predicted"/>
<accession>A0A3N4LA97</accession>
<dbReference type="PROSITE" id="PS50158">
    <property type="entry name" value="ZF_CCHC"/>
    <property type="match status" value="1"/>
</dbReference>
<feature type="region of interest" description="Disordered" evidence="2">
    <location>
        <begin position="304"/>
        <end position="330"/>
    </location>
</feature>
<feature type="compositionally biased region" description="Polar residues" evidence="2">
    <location>
        <begin position="247"/>
        <end position="280"/>
    </location>
</feature>
<keyword evidence="1" id="KW-0479">Metal-binding</keyword>
<feature type="compositionally biased region" description="Acidic residues" evidence="2">
    <location>
        <begin position="369"/>
        <end position="383"/>
    </location>
</feature>
<feature type="compositionally biased region" description="Low complexity" evidence="2">
    <location>
        <begin position="14"/>
        <end position="24"/>
    </location>
</feature>
<reference evidence="4 5" key="1">
    <citation type="journal article" date="2018" name="Nat. Ecol. Evol.">
        <title>Pezizomycetes genomes reveal the molecular basis of ectomycorrhizal truffle lifestyle.</title>
        <authorList>
            <person name="Murat C."/>
            <person name="Payen T."/>
            <person name="Noel B."/>
            <person name="Kuo A."/>
            <person name="Morin E."/>
            <person name="Chen J."/>
            <person name="Kohler A."/>
            <person name="Krizsan K."/>
            <person name="Balestrini R."/>
            <person name="Da Silva C."/>
            <person name="Montanini B."/>
            <person name="Hainaut M."/>
            <person name="Levati E."/>
            <person name="Barry K.W."/>
            <person name="Belfiori B."/>
            <person name="Cichocki N."/>
            <person name="Clum A."/>
            <person name="Dockter R.B."/>
            <person name="Fauchery L."/>
            <person name="Guy J."/>
            <person name="Iotti M."/>
            <person name="Le Tacon F."/>
            <person name="Lindquist E.A."/>
            <person name="Lipzen A."/>
            <person name="Malagnac F."/>
            <person name="Mello A."/>
            <person name="Molinier V."/>
            <person name="Miyauchi S."/>
            <person name="Poulain J."/>
            <person name="Riccioni C."/>
            <person name="Rubini A."/>
            <person name="Sitrit Y."/>
            <person name="Splivallo R."/>
            <person name="Traeger S."/>
            <person name="Wang M."/>
            <person name="Zifcakova L."/>
            <person name="Wipf D."/>
            <person name="Zambonelli A."/>
            <person name="Paolocci F."/>
            <person name="Nowrousian M."/>
            <person name="Ottonello S."/>
            <person name="Baldrian P."/>
            <person name="Spatafora J.W."/>
            <person name="Henrissat B."/>
            <person name="Nagy L.G."/>
            <person name="Aury J.M."/>
            <person name="Wincker P."/>
            <person name="Grigoriev I.V."/>
            <person name="Bonfante P."/>
            <person name="Martin F.M."/>
        </authorList>
    </citation>
    <scope>NUCLEOTIDE SEQUENCE [LARGE SCALE GENOMIC DNA]</scope>
    <source>
        <strain evidence="4 5">ATCC MYA-4762</strain>
    </source>
</reference>
<dbReference type="GO" id="GO:0003676">
    <property type="term" value="F:nucleic acid binding"/>
    <property type="evidence" value="ECO:0007669"/>
    <property type="project" value="InterPro"/>
</dbReference>
<organism evidence="4 5">
    <name type="scientific">Terfezia boudieri ATCC MYA-4762</name>
    <dbReference type="NCBI Taxonomy" id="1051890"/>
    <lineage>
        <taxon>Eukaryota</taxon>
        <taxon>Fungi</taxon>
        <taxon>Dikarya</taxon>
        <taxon>Ascomycota</taxon>
        <taxon>Pezizomycotina</taxon>
        <taxon>Pezizomycetes</taxon>
        <taxon>Pezizales</taxon>
        <taxon>Pezizaceae</taxon>
        <taxon>Terfezia</taxon>
    </lineage>
</organism>
<dbReference type="InterPro" id="IPR001878">
    <property type="entry name" value="Znf_CCHC"/>
</dbReference>
<dbReference type="STRING" id="1051890.A0A3N4LA97"/>
<dbReference type="EMBL" id="ML121587">
    <property type="protein sequence ID" value="RPB19556.1"/>
    <property type="molecule type" value="Genomic_DNA"/>
</dbReference>
<evidence type="ECO:0000313" key="4">
    <source>
        <dbReference type="EMBL" id="RPB19556.1"/>
    </source>
</evidence>
<keyword evidence="1" id="KW-0863">Zinc-finger</keyword>
<feature type="compositionally biased region" description="Low complexity" evidence="2">
    <location>
        <begin position="112"/>
        <end position="125"/>
    </location>
</feature>
<feature type="compositionally biased region" description="Pro residues" evidence="2">
    <location>
        <begin position="90"/>
        <end position="105"/>
    </location>
</feature>
<protein>
    <recommendedName>
        <fullName evidence="3">CCHC-type domain-containing protein</fullName>
    </recommendedName>
</protein>
<feature type="compositionally biased region" description="Polar residues" evidence="2">
    <location>
        <begin position="461"/>
        <end position="480"/>
    </location>
</feature>
<dbReference type="InterPro" id="IPR036875">
    <property type="entry name" value="Znf_CCHC_sf"/>
</dbReference>
<dbReference type="SUPFAM" id="SSF57756">
    <property type="entry name" value="Retrovirus zinc finger-like domains"/>
    <property type="match status" value="1"/>
</dbReference>
<feature type="compositionally biased region" description="Polar residues" evidence="2">
    <location>
        <begin position="500"/>
        <end position="517"/>
    </location>
</feature>
<evidence type="ECO:0000256" key="1">
    <source>
        <dbReference type="PROSITE-ProRule" id="PRU00047"/>
    </source>
</evidence>
<feature type="compositionally biased region" description="Pro residues" evidence="2">
    <location>
        <begin position="153"/>
        <end position="166"/>
    </location>
</feature>